<keyword evidence="5" id="KW-0067">ATP-binding</keyword>
<dbReference type="RefSeq" id="WP_013526974.1">
    <property type="nucleotide sequence ID" value="NC_014921.1"/>
</dbReference>
<dbReference type="PROSITE" id="PS00154">
    <property type="entry name" value="ATPASE_E1_E2"/>
    <property type="match status" value="1"/>
</dbReference>
<dbReference type="Gene3D" id="1.20.1110.10">
    <property type="entry name" value="Calcium-transporting ATPase, transmembrane domain"/>
    <property type="match status" value="1"/>
</dbReference>
<evidence type="ECO:0000256" key="6">
    <source>
        <dbReference type="ARBA" id="ARBA00022967"/>
    </source>
</evidence>
<evidence type="ECO:0000256" key="1">
    <source>
        <dbReference type="ARBA" id="ARBA00004141"/>
    </source>
</evidence>
<feature type="transmembrane region" description="Helical" evidence="9">
    <location>
        <begin position="249"/>
        <end position="268"/>
    </location>
</feature>
<evidence type="ECO:0000259" key="10">
    <source>
        <dbReference type="SMART" id="SM00831"/>
    </source>
</evidence>
<feature type="transmembrane region" description="Helical" evidence="9">
    <location>
        <begin position="760"/>
        <end position="778"/>
    </location>
</feature>
<feature type="transmembrane region" description="Helical" evidence="9">
    <location>
        <begin position="790"/>
        <end position="815"/>
    </location>
</feature>
<reference evidence="11 12" key="1">
    <citation type="journal article" date="2011" name="J. Bacteriol.">
        <title>Genome sequence of the repetitive-sequence-rich Mycoplasma fermentans strain M64.</title>
        <authorList>
            <person name="Shu H.W."/>
            <person name="Liu T.T."/>
            <person name="Chang H.Y."/>
            <person name="Liu Y.M."/>
            <person name="Wu K.M."/>
            <person name="Shu H.Y."/>
            <person name="Tsai S.F."/>
            <person name="Hsiao K.J."/>
            <person name="Hu W.S."/>
            <person name="Ng W.V."/>
        </authorList>
    </citation>
    <scope>NUCLEOTIDE SEQUENCE [LARGE SCALE GENOMIC DNA]</scope>
    <source>
        <strain evidence="11 12">M64</strain>
    </source>
</reference>
<dbReference type="SFLD" id="SFLDF00027">
    <property type="entry name" value="p-type_atpase"/>
    <property type="match status" value="1"/>
</dbReference>
<dbReference type="SFLD" id="SFLDG00002">
    <property type="entry name" value="C1.7:_P-type_atpase_like"/>
    <property type="match status" value="1"/>
</dbReference>
<dbReference type="NCBIfam" id="TIGR01494">
    <property type="entry name" value="ATPase_P-type"/>
    <property type="match status" value="3"/>
</dbReference>
<name>A0AB32XCB3_MYCFM</name>
<dbReference type="InterPro" id="IPR008250">
    <property type="entry name" value="ATPase_P-typ_transduc_dom_A_sf"/>
</dbReference>
<protein>
    <submittedName>
        <fullName evidence="11">Cation-transporting P-type ATPase</fullName>
    </submittedName>
</protein>
<dbReference type="GO" id="GO:0005524">
    <property type="term" value="F:ATP binding"/>
    <property type="evidence" value="ECO:0007669"/>
    <property type="project" value="UniProtKB-KW"/>
</dbReference>
<evidence type="ECO:0000256" key="4">
    <source>
        <dbReference type="ARBA" id="ARBA00022741"/>
    </source>
</evidence>
<dbReference type="SUPFAM" id="SSF56784">
    <property type="entry name" value="HAD-like"/>
    <property type="match status" value="1"/>
</dbReference>
<dbReference type="SUPFAM" id="SSF81653">
    <property type="entry name" value="Calcium ATPase, transduction domain A"/>
    <property type="match status" value="1"/>
</dbReference>
<dbReference type="Pfam" id="PF00690">
    <property type="entry name" value="Cation_ATPase_N"/>
    <property type="match status" value="1"/>
</dbReference>
<dbReference type="Gene3D" id="2.70.150.10">
    <property type="entry name" value="Calcium-transporting ATPase, cytoplasmic transduction domain A"/>
    <property type="match status" value="1"/>
</dbReference>
<dbReference type="PRINTS" id="PR00120">
    <property type="entry name" value="HATPASE"/>
</dbReference>
<dbReference type="SUPFAM" id="SSF81665">
    <property type="entry name" value="Calcium ATPase, transmembrane domain M"/>
    <property type="match status" value="1"/>
</dbReference>
<dbReference type="Pfam" id="PF00122">
    <property type="entry name" value="E1-E2_ATPase"/>
    <property type="match status" value="1"/>
</dbReference>
<dbReference type="SMART" id="SM00831">
    <property type="entry name" value="Cation_ATPase_N"/>
    <property type="match status" value="1"/>
</dbReference>
<keyword evidence="7 9" id="KW-1133">Transmembrane helix</keyword>
<evidence type="ECO:0000256" key="9">
    <source>
        <dbReference type="SAM" id="Phobius"/>
    </source>
</evidence>
<dbReference type="InterPro" id="IPR023214">
    <property type="entry name" value="HAD_sf"/>
</dbReference>
<dbReference type="InterPro" id="IPR023299">
    <property type="entry name" value="ATPase_P-typ_cyto_dom_N"/>
</dbReference>
<dbReference type="AlphaFoldDB" id="A0AB32XCB3"/>
<dbReference type="InterPro" id="IPR036412">
    <property type="entry name" value="HAD-like_sf"/>
</dbReference>
<dbReference type="InterPro" id="IPR004014">
    <property type="entry name" value="ATPase_P-typ_cation-transptr_N"/>
</dbReference>
<evidence type="ECO:0000256" key="2">
    <source>
        <dbReference type="ARBA" id="ARBA00005675"/>
    </source>
</evidence>
<organism evidence="11 12">
    <name type="scientific">Mycoplasmopsis fermentans (strain M64)</name>
    <name type="common">Mycoplasma fermentans</name>
    <dbReference type="NCBI Taxonomy" id="943945"/>
    <lineage>
        <taxon>Bacteria</taxon>
        <taxon>Bacillati</taxon>
        <taxon>Mycoplasmatota</taxon>
        <taxon>Mycoplasmoidales</taxon>
        <taxon>Metamycoplasmataceae</taxon>
        <taxon>Mycoplasmopsis</taxon>
    </lineage>
</organism>
<gene>
    <name evidence="11" type="primary">mgtA-1</name>
    <name evidence="11" type="ordered locus">MfeM64YM_0641</name>
</gene>
<dbReference type="EMBL" id="CP002458">
    <property type="protein sequence ID" value="ADV34639.1"/>
    <property type="molecule type" value="Genomic_DNA"/>
</dbReference>
<dbReference type="SFLD" id="SFLDS00003">
    <property type="entry name" value="Haloacid_Dehalogenase"/>
    <property type="match status" value="1"/>
</dbReference>
<evidence type="ECO:0000313" key="12">
    <source>
        <dbReference type="Proteomes" id="UP000007473"/>
    </source>
</evidence>
<dbReference type="InterPro" id="IPR023298">
    <property type="entry name" value="ATPase_P-typ_TM_dom_sf"/>
</dbReference>
<dbReference type="Gene3D" id="3.40.50.1000">
    <property type="entry name" value="HAD superfamily/HAD-like"/>
    <property type="match status" value="1"/>
</dbReference>
<comment type="subcellular location">
    <subcellularLocation>
        <location evidence="1">Membrane</location>
        <topology evidence="1">Multi-pass membrane protein</topology>
    </subcellularLocation>
</comment>
<feature type="transmembrane region" description="Helical" evidence="9">
    <location>
        <begin position="288"/>
        <end position="311"/>
    </location>
</feature>
<dbReference type="Pfam" id="PF00689">
    <property type="entry name" value="Cation_ATPase_C"/>
    <property type="match status" value="1"/>
</dbReference>
<dbReference type="Gene3D" id="3.40.1110.10">
    <property type="entry name" value="Calcium-transporting ATPase, cytoplasmic domain N"/>
    <property type="match status" value="1"/>
</dbReference>
<feature type="transmembrane region" description="Helical" evidence="9">
    <location>
        <begin position="827"/>
        <end position="848"/>
    </location>
</feature>
<evidence type="ECO:0000256" key="5">
    <source>
        <dbReference type="ARBA" id="ARBA00022840"/>
    </source>
</evidence>
<dbReference type="InterPro" id="IPR059000">
    <property type="entry name" value="ATPase_P-type_domA"/>
</dbReference>
<feature type="transmembrane region" description="Helical" evidence="9">
    <location>
        <begin position="673"/>
        <end position="697"/>
    </location>
</feature>
<dbReference type="PANTHER" id="PTHR42861">
    <property type="entry name" value="CALCIUM-TRANSPORTING ATPASE"/>
    <property type="match status" value="1"/>
</dbReference>
<dbReference type="InterPro" id="IPR001757">
    <property type="entry name" value="P_typ_ATPase"/>
</dbReference>
<dbReference type="InterPro" id="IPR006068">
    <property type="entry name" value="ATPase_P-typ_cation-transptr_C"/>
</dbReference>
<comment type="similarity">
    <text evidence="2">Belongs to the cation transport ATPase (P-type) (TC 3.A.3) family. Type IIA subfamily.</text>
</comment>
<dbReference type="SUPFAM" id="SSF81660">
    <property type="entry name" value="Metal cation-transporting ATPase, ATP-binding domain N"/>
    <property type="match status" value="1"/>
</dbReference>
<feature type="transmembrane region" description="Helical" evidence="9">
    <location>
        <begin position="709"/>
        <end position="733"/>
    </location>
</feature>
<keyword evidence="4" id="KW-0547">Nucleotide-binding</keyword>
<proteinExistence type="inferred from homology"/>
<dbReference type="GO" id="GO:0016020">
    <property type="term" value="C:membrane"/>
    <property type="evidence" value="ECO:0007669"/>
    <property type="project" value="UniProtKB-SubCell"/>
</dbReference>
<feature type="transmembrane region" description="Helical" evidence="9">
    <location>
        <begin position="860"/>
        <end position="881"/>
    </location>
</feature>
<accession>A0AB32XCB3</accession>
<evidence type="ECO:0000256" key="8">
    <source>
        <dbReference type="ARBA" id="ARBA00023136"/>
    </source>
</evidence>
<dbReference type="Proteomes" id="UP000007473">
    <property type="component" value="Chromosome"/>
</dbReference>
<dbReference type="FunFam" id="3.40.50.1000:FF:000028">
    <property type="entry name" value="Calcium-transporting P-type ATPase, putative"/>
    <property type="match status" value="1"/>
</dbReference>
<dbReference type="InterPro" id="IPR018303">
    <property type="entry name" value="ATPase_P-typ_P_site"/>
</dbReference>
<feature type="transmembrane region" description="Helical" evidence="9">
    <location>
        <begin position="78"/>
        <end position="101"/>
    </location>
</feature>
<evidence type="ECO:0000313" key="11">
    <source>
        <dbReference type="EMBL" id="ADV34639.1"/>
    </source>
</evidence>
<dbReference type="GO" id="GO:0016887">
    <property type="term" value="F:ATP hydrolysis activity"/>
    <property type="evidence" value="ECO:0007669"/>
    <property type="project" value="InterPro"/>
</dbReference>
<feature type="transmembrane region" description="Helical" evidence="9">
    <location>
        <begin position="41"/>
        <end position="66"/>
    </location>
</feature>
<sequence>MNKKDYSNYQGLTSKEVEANLAKYGENALIKKKKLNPIVAFFRQFVDPMVILLIIAAAISLTLAIVEHFQGGKSTTDLIISYVEPGIIMLVIILNSMLGAYQEVKSDQAVRALEKVNQVNATVIRDGKVQIIPANLLVPGDLVVLAAGDTINADGRLIEASNLEVVEASLTGESLPVSKVANLNATDDKILANNKHLVYSGTYVINGRATFVVEHTASETEIGKINSMIQKQNKNATPLQIKLNKLSKWFGYGGIILLFVSFILQIILNNVHSGNWTNSQVYTNALVTGISLAVAAIPEGLITFTTVLLSIGVSQMSKQKGLVKNLLAVETLGSASIICSDKTGTLTENKMTVVDAYRFRTLWSANKKEELFRPLAKYLALCNDAFITLEANNEWKEVGDPTETGLLRYSYSYGYKKEELLKEYPILASLPFDSNRKMHSVVFKEKDRMLLVTKGAPDVLLKRCNNLTIDDIKEINHQWADKSYRVLAVAKKVVKHSKIDFKDENDLEFVGLVAMIDPPRAEVANSIREAQGAGIKVVMITGDQVTTARAIAQNLGIYQESDTCLEGKDLAKMSEEELRAKVEHISVYARVNPEDKLRIVQAWQSHQKVVAMTGDGVNDAPALKTSDIGCAMGITGTEVSKQAADLILVDDNFNTIVNSVRNGRLIFDKIKTVILNLLISSLTEILVMLIGMVAFFLAYKDYYPDGFYIFGASQLLWINLLTHGLPAIALGFVDSGKDVMKRKPFSKSESIFARGMGIKLLWQSALVSLLSLISYALGAEWAIKNDPANLVKIASTTAFITMCVAASLNSINLMSDKSIFISNIKKYWPVVLAASFSTFSTLFVALVPQVAKVFRMYECIYASNGILIWMSLPLALGLTIANEIKKIIIFIKANKLIKSI</sequence>
<evidence type="ECO:0000256" key="3">
    <source>
        <dbReference type="ARBA" id="ARBA00022692"/>
    </source>
</evidence>
<evidence type="ECO:0000256" key="7">
    <source>
        <dbReference type="ARBA" id="ARBA00022989"/>
    </source>
</evidence>
<dbReference type="Pfam" id="PF13246">
    <property type="entry name" value="Cation_ATPase"/>
    <property type="match status" value="1"/>
</dbReference>
<dbReference type="PRINTS" id="PR00119">
    <property type="entry name" value="CATATPASE"/>
</dbReference>
<keyword evidence="3 9" id="KW-0812">Transmembrane</keyword>
<dbReference type="InterPro" id="IPR044492">
    <property type="entry name" value="P_typ_ATPase_HD_dom"/>
</dbReference>
<feature type="domain" description="Cation-transporting P-type ATPase N-terminal" evidence="10">
    <location>
        <begin position="2"/>
        <end position="65"/>
    </location>
</feature>
<keyword evidence="8 9" id="KW-0472">Membrane</keyword>
<dbReference type="KEGG" id="mfm:MfeM64YM_0641"/>
<keyword evidence="6" id="KW-1278">Translocase</keyword>